<dbReference type="Proteomes" id="UP000694389">
    <property type="component" value="Unassembled WGS sequence"/>
</dbReference>
<dbReference type="GO" id="GO:0004867">
    <property type="term" value="F:serine-type endopeptidase inhibitor activity"/>
    <property type="evidence" value="ECO:0007669"/>
    <property type="project" value="UniProtKB-KW"/>
</dbReference>
<dbReference type="InterPro" id="IPR050934">
    <property type="entry name" value="ITIH"/>
</dbReference>
<dbReference type="GeneID" id="127372598"/>
<evidence type="ECO:0000256" key="10">
    <source>
        <dbReference type="ARBA" id="ARBA00039924"/>
    </source>
</evidence>
<dbReference type="InterPro" id="IPR010600">
    <property type="entry name" value="ITI_HC_C"/>
</dbReference>
<dbReference type="Pfam" id="PF00092">
    <property type="entry name" value="VWA"/>
    <property type="match status" value="1"/>
</dbReference>
<keyword evidence="8" id="KW-0325">Glycoprotein</keyword>
<dbReference type="FunFam" id="3.40.50.410:FF:000013">
    <property type="entry name" value="inter-alpha-trypsin inhibitor heavy chain H2"/>
    <property type="match status" value="1"/>
</dbReference>
<dbReference type="PROSITE" id="PS50234">
    <property type="entry name" value="VWFA"/>
    <property type="match status" value="1"/>
</dbReference>
<evidence type="ECO:0000256" key="12">
    <source>
        <dbReference type="SAM" id="SignalP"/>
    </source>
</evidence>
<dbReference type="PANTHER" id="PTHR10338">
    <property type="entry name" value="INTER-ALPHA-TRYPSIN INHIBITOR HEAVY CHAIN FAMILY MEMBER"/>
    <property type="match status" value="1"/>
</dbReference>
<evidence type="ECO:0000256" key="8">
    <source>
        <dbReference type="ARBA" id="ARBA00023180"/>
    </source>
</evidence>
<reference evidence="15" key="1">
    <citation type="submission" date="2025-08" db="UniProtKB">
        <authorList>
            <consortium name="Ensembl"/>
        </authorList>
    </citation>
    <scope>IDENTIFICATION</scope>
</reference>
<evidence type="ECO:0000256" key="11">
    <source>
        <dbReference type="SAM" id="MobiDB-lite"/>
    </source>
</evidence>
<evidence type="ECO:0000256" key="9">
    <source>
        <dbReference type="ARBA" id="ARBA00037051"/>
    </source>
</evidence>
<feature type="signal peptide" evidence="12">
    <location>
        <begin position="1"/>
        <end position="35"/>
    </location>
</feature>
<dbReference type="PANTHER" id="PTHR10338:SF115">
    <property type="entry name" value="INTER-ALPHA-TRYPSIN INHIBITOR HEAVY CHAIN H3"/>
    <property type="match status" value="1"/>
</dbReference>
<evidence type="ECO:0000256" key="4">
    <source>
        <dbReference type="ARBA" id="ARBA00022690"/>
    </source>
</evidence>
<feature type="chain" id="PRO_5035877900" description="Inter-alpha-trypsin inhibitor heavy chain H3" evidence="12">
    <location>
        <begin position="36"/>
        <end position="955"/>
    </location>
</feature>
<dbReference type="InterPro" id="IPR013694">
    <property type="entry name" value="VIT"/>
</dbReference>
<gene>
    <name evidence="15" type="primary">LOC127372598</name>
</gene>
<dbReference type="Gene3D" id="3.40.50.410">
    <property type="entry name" value="von Willebrand factor, type A domain"/>
    <property type="match status" value="1"/>
</dbReference>
<keyword evidence="3" id="KW-0964">Secreted</keyword>
<dbReference type="GO" id="GO:0005576">
    <property type="term" value="C:extracellular region"/>
    <property type="evidence" value="ECO:0007669"/>
    <property type="project" value="UniProtKB-SubCell"/>
</dbReference>
<keyword evidence="7" id="KW-0654">Proteoglycan</keyword>
<proteinExistence type="inferred from homology"/>
<comment type="function">
    <text evidence="9">May act as a carrier of hyaluronan in serum or as a binding protein between hyaluronan and other matrix protein, including those on cell surfaces in tissues to regulate the localization, synthesis and degradation of hyaluronan which are essential to cells undergoing biological processes.</text>
</comment>
<evidence type="ECO:0000256" key="5">
    <source>
        <dbReference type="ARBA" id="ARBA00022729"/>
    </source>
</evidence>
<evidence type="ECO:0000256" key="6">
    <source>
        <dbReference type="ARBA" id="ARBA00022900"/>
    </source>
</evidence>
<comment type="subcellular location">
    <subcellularLocation>
        <location evidence="1">Secreted</location>
    </subcellularLocation>
</comment>
<feature type="region of interest" description="Disordered" evidence="11">
    <location>
        <begin position="649"/>
        <end position="712"/>
    </location>
</feature>
<accession>A0A8C4HQP3</accession>
<evidence type="ECO:0000256" key="3">
    <source>
        <dbReference type="ARBA" id="ARBA00022525"/>
    </source>
</evidence>
<reference evidence="15" key="2">
    <citation type="submission" date="2025-09" db="UniProtKB">
        <authorList>
            <consortium name="Ensembl"/>
        </authorList>
    </citation>
    <scope>IDENTIFICATION</scope>
</reference>
<feature type="compositionally biased region" description="Low complexity" evidence="11">
    <location>
        <begin position="694"/>
        <end position="705"/>
    </location>
</feature>
<dbReference type="Pfam" id="PF08487">
    <property type="entry name" value="VIT"/>
    <property type="match status" value="1"/>
</dbReference>
<dbReference type="PROSITE" id="PS51468">
    <property type="entry name" value="VIT"/>
    <property type="match status" value="1"/>
</dbReference>
<organism evidence="15 16">
    <name type="scientific">Dicentrarchus labrax</name>
    <name type="common">European seabass</name>
    <name type="synonym">Morone labrax</name>
    <dbReference type="NCBI Taxonomy" id="13489"/>
    <lineage>
        <taxon>Eukaryota</taxon>
        <taxon>Metazoa</taxon>
        <taxon>Chordata</taxon>
        <taxon>Craniata</taxon>
        <taxon>Vertebrata</taxon>
        <taxon>Euteleostomi</taxon>
        <taxon>Actinopterygii</taxon>
        <taxon>Neopterygii</taxon>
        <taxon>Teleostei</taxon>
        <taxon>Neoteleostei</taxon>
        <taxon>Acanthomorphata</taxon>
        <taxon>Eupercaria</taxon>
        <taxon>Moronidae</taxon>
        <taxon>Dicentrarchus</taxon>
    </lineage>
</organism>
<dbReference type="SMART" id="SM00609">
    <property type="entry name" value="VIT"/>
    <property type="match status" value="1"/>
</dbReference>
<keyword evidence="4" id="KW-0646">Protease inhibitor</keyword>
<feature type="domain" description="VWFA" evidence="13">
    <location>
        <begin position="310"/>
        <end position="493"/>
    </location>
</feature>
<dbReference type="OMA" id="QITEKIW"/>
<name>A0A8C4HQP3_DICLA</name>
<feature type="domain" description="VIT" evidence="14">
    <location>
        <begin position="55"/>
        <end position="184"/>
    </location>
</feature>
<sequence>MQEKRLFCFPGMSTVWRVMLLWVCVCLWLPAQAQGALVVSRRDAPKQESIEAMGSKSIKKRSTNSANTVEVYSVTVGCTVTSRFAHTVVTSKALNKANTSQEIFFEMELPKTAFITNFSMEIDGQVYVGEVKEKEKAKKEYEKAVSSGQTAGLVKASGRKMEKFSVSVNIAAKSSVTFILTYEELLQRKLGQYEILTRVTPKQRVQEFQIVADIYEPQGFAFVEATATFLTNDLLSLVEKTVTDTKAHVSFSPTLEQQRKCPGCEGTVIDGDFIIKYDVKRETNLGDVQIVNGYFVHFFAPPDLPRVPKNVVFVIDRSGSMSGRKIQQTRDALEAILKDLHEEDHFALILFDSSIFTWKDSLTKATEENVSEAIAYVRELRDRGATNINGAVLRAVRMLVEDRENDKLPERSVDMIILLTDGMPNNGESNLQTIQENVHSAVGGKMTMFCLGFGNDVDYSFLDVLCRQNKGLARRIFEGSDATLQLQGFYDEVSSPLLLDVDLRYPDNAVDHLTKNHYSQLFNGSEIVVSGRLINGDPDNFVVEVFAKGPETDFRAQGKASMVNLEVSYPKQEYIFGNFSERLWAYLTIQQLLAKSGIGTQQEKDTATAKALNMALRYTFVTPLTSMVVTKPETEDGPDSPLIADKLTEDQRQKAERHSGQPQTAHGYRQISSSASAASSRGQSNNQKMKLVGSSRSSAASSRSRSNVDGDPHFMIELPERDDALCFNVNDKPGTIFNLVRDPKSGFVVNGQIIGKKKVVQDANTNTYFGRLGIIHQKLGVRLEVSTQDISVFHDGKQFKLLWSDAASIKETNVDFSLTKNCCLTVTLRHSVKFMVIRHKKVWKRRREHQDYLGFYTLDSHHLSASVHGLLGQFYHGVEFEVTDLRPGELQKNLDATMYVKGQTLNVTRHWQKDFSSHVKDGENIPCWFVNNDGTGLIDGGASDYVVSELFNTAF</sequence>
<dbReference type="SMART" id="SM00327">
    <property type="entry name" value="VWA"/>
    <property type="match status" value="1"/>
</dbReference>
<dbReference type="Pfam" id="PF06668">
    <property type="entry name" value="ITI_HC_C"/>
    <property type="match status" value="1"/>
</dbReference>
<feature type="compositionally biased region" description="Basic and acidic residues" evidence="11">
    <location>
        <begin position="649"/>
        <end position="659"/>
    </location>
</feature>
<evidence type="ECO:0000313" key="15">
    <source>
        <dbReference type="Ensembl" id="ENSDLAP00005046434.2"/>
    </source>
</evidence>
<keyword evidence="5 12" id="KW-0732">Signal</keyword>
<evidence type="ECO:0000313" key="16">
    <source>
        <dbReference type="Proteomes" id="UP000694389"/>
    </source>
</evidence>
<dbReference type="AlphaFoldDB" id="A0A8C4HQP3"/>
<dbReference type="Ensembl" id="ENSDLAT00005049540.2">
    <property type="protein sequence ID" value="ENSDLAP00005046434.2"/>
    <property type="gene ID" value="ENSDLAG00005020411.2"/>
</dbReference>
<dbReference type="SUPFAM" id="SSF53300">
    <property type="entry name" value="vWA-like"/>
    <property type="match status" value="1"/>
</dbReference>
<keyword evidence="6" id="KW-0722">Serine protease inhibitor</keyword>
<evidence type="ECO:0000259" key="14">
    <source>
        <dbReference type="PROSITE" id="PS51468"/>
    </source>
</evidence>
<protein>
    <recommendedName>
        <fullName evidence="10">Inter-alpha-trypsin inhibitor heavy chain H3</fullName>
    </recommendedName>
</protein>
<dbReference type="OrthoDB" id="299997at2759"/>
<evidence type="ECO:0000256" key="7">
    <source>
        <dbReference type="ARBA" id="ARBA00022974"/>
    </source>
</evidence>
<comment type="similarity">
    <text evidence="2">Belongs to the ITIH family.</text>
</comment>
<keyword evidence="16" id="KW-1185">Reference proteome</keyword>
<evidence type="ECO:0000256" key="2">
    <source>
        <dbReference type="ARBA" id="ARBA00010158"/>
    </source>
</evidence>
<dbReference type="InterPro" id="IPR036465">
    <property type="entry name" value="vWFA_dom_sf"/>
</dbReference>
<evidence type="ECO:0000259" key="13">
    <source>
        <dbReference type="PROSITE" id="PS50234"/>
    </source>
</evidence>
<dbReference type="InterPro" id="IPR002035">
    <property type="entry name" value="VWF_A"/>
</dbReference>
<dbReference type="RefSeq" id="XP_051272463.1">
    <property type="nucleotide sequence ID" value="XM_051416503.1"/>
</dbReference>
<dbReference type="GeneTree" id="ENSGT00940000154554"/>
<evidence type="ECO:0000256" key="1">
    <source>
        <dbReference type="ARBA" id="ARBA00004613"/>
    </source>
</evidence>
<dbReference type="GO" id="GO:0030212">
    <property type="term" value="P:hyaluronan metabolic process"/>
    <property type="evidence" value="ECO:0007669"/>
    <property type="project" value="InterPro"/>
</dbReference>